<sequence length="99" mass="10650">MDFPAGTLVNDAYPGLTAELATLLRRVGEHALAATVGHLRIHSVCRCGQDGCRSFYTASPPDGPWGSGHRNVELPAEDGMLVLDVVSDEITFVEVLDRD</sequence>
<evidence type="ECO:0000313" key="2">
    <source>
        <dbReference type="Proteomes" id="UP000523007"/>
    </source>
</evidence>
<organism evidence="1 2">
    <name type="scientific">Lipingzhangella halophila</name>
    <dbReference type="NCBI Taxonomy" id="1783352"/>
    <lineage>
        <taxon>Bacteria</taxon>
        <taxon>Bacillati</taxon>
        <taxon>Actinomycetota</taxon>
        <taxon>Actinomycetes</taxon>
        <taxon>Streptosporangiales</taxon>
        <taxon>Nocardiopsidaceae</taxon>
        <taxon>Lipingzhangella</taxon>
    </lineage>
</organism>
<name>A0A7W7RGI1_9ACTN</name>
<dbReference type="RefSeq" id="WP_221445454.1">
    <property type="nucleotide sequence ID" value="NZ_JACHJT010000001.1"/>
</dbReference>
<keyword evidence="2" id="KW-1185">Reference proteome</keyword>
<proteinExistence type="predicted"/>
<comment type="caution">
    <text evidence="1">The sequence shown here is derived from an EMBL/GenBank/DDBJ whole genome shotgun (WGS) entry which is preliminary data.</text>
</comment>
<dbReference type="AlphaFoldDB" id="A0A7W7RGI1"/>
<reference evidence="1 2" key="1">
    <citation type="submission" date="2020-08" db="EMBL/GenBank/DDBJ databases">
        <title>Sequencing the genomes of 1000 actinobacteria strains.</title>
        <authorList>
            <person name="Klenk H.-P."/>
        </authorList>
    </citation>
    <scope>NUCLEOTIDE SEQUENCE [LARGE SCALE GENOMIC DNA]</scope>
    <source>
        <strain evidence="1 2">DSM 102030</strain>
    </source>
</reference>
<dbReference type="EMBL" id="JACHJT010000001">
    <property type="protein sequence ID" value="MBB4931475.1"/>
    <property type="molecule type" value="Genomic_DNA"/>
</dbReference>
<evidence type="ECO:0000313" key="1">
    <source>
        <dbReference type="EMBL" id="MBB4931475.1"/>
    </source>
</evidence>
<dbReference type="Proteomes" id="UP000523007">
    <property type="component" value="Unassembled WGS sequence"/>
</dbReference>
<accession>A0A7W7RGI1</accession>
<gene>
    <name evidence="1" type="ORF">F4561_002295</name>
</gene>
<protein>
    <submittedName>
        <fullName evidence="1">Uncharacterized protein</fullName>
    </submittedName>
</protein>